<name>A0ABP0LWZ0_9DINO</name>
<dbReference type="PANTHER" id="PTHR47569">
    <property type="entry name" value="NO-ASSOCIATED PROTEIN 1, CHLOROPLASTIC/MITOCHONDRIAL"/>
    <property type="match status" value="1"/>
</dbReference>
<reference evidence="3 4" key="1">
    <citation type="submission" date="2024-02" db="EMBL/GenBank/DDBJ databases">
        <authorList>
            <person name="Chen Y."/>
            <person name="Shah S."/>
            <person name="Dougan E. K."/>
            <person name="Thang M."/>
            <person name="Chan C."/>
        </authorList>
    </citation>
    <scope>NUCLEOTIDE SEQUENCE [LARGE SCALE GENOMIC DNA]</scope>
</reference>
<feature type="compositionally biased region" description="Basic residues" evidence="1">
    <location>
        <begin position="893"/>
        <end position="904"/>
    </location>
</feature>
<gene>
    <name evidence="3" type="ORF">CCMP2556_LOCUS22807</name>
</gene>
<evidence type="ECO:0000313" key="4">
    <source>
        <dbReference type="Proteomes" id="UP001642484"/>
    </source>
</evidence>
<feature type="region of interest" description="Disordered" evidence="1">
    <location>
        <begin position="125"/>
        <end position="145"/>
    </location>
</feature>
<evidence type="ECO:0000259" key="2">
    <source>
        <dbReference type="Pfam" id="PF01926"/>
    </source>
</evidence>
<feature type="compositionally biased region" description="Basic and acidic residues" evidence="1">
    <location>
        <begin position="718"/>
        <end position="735"/>
    </location>
</feature>
<dbReference type="EMBL" id="CAXAMN010014335">
    <property type="protein sequence ID" value="CAK9043009.1"/>
    <property type="molecule type" value="Genomic_DNA"/>
</dbReference>
<dbReference type="Pfam" id="PF01926">
    <property type="entry name" value="MMR_HSR1"/>
    <property type="match status" value="1"/>
</dbReference>
<keyword evidence="4" id="KW-1185">Reference proteome</keyword>
<dbReference type="InterPro" id="IPR006073">
    <property type="entry name" value="GTP-bd"/>
</dbReference>
<organism evidence="3 4">
    <name type="scientific">Durusdinium trenchii</name>
    <dbReference type="NCBI Taxonomy" id="1381693"/>
    <lineage>
        <taxon>Eukaryota</taxon>
        <taxon>Sar</taxon>
        <taxon>Alveolata</taxon>
        <taxon>Dinophyceae</taxon>
        <taxon>Suessiales</taxon>
        <taxon>Symbiodiniaceae</taxon>
        <taxon>Durusdinium</taxon>
    </lineage>
</organism>
<feature type="compositionally biased region" description="Low complexity" evidence="1">
    <location>
        <begin position="805"/>
        <end position="832"/>
    </location>
</feature>
<dbReference type="InterPro" id="IPR044229">
    <property type="entry name" value="NOA1"/>
</dbReference>
<evidence type="ECO:0000313" key="3">
    <source>
        <dbReference type="EMBL" id="CAK9043009.1"/>
    </source>
</evidence>
<dbReference type="Proteomes" id="UP001642484">
    <property type="component" value="Unassembled WGS sequence"/>
</dbReference>
<proteinExistence type="predicted"/>
<dbReference type="SUPFAM" id="SSF52540">
    <property type="entry name" value="P-loop containing nucleoside triphosphate hydrolases"/>
    <property type="match status" value="1"/>
</dbReference>
<comment type="caution">
    <text evidence="3">The sequence shown here is derived from an EMBL/GenBank/DDBJ whole genome shotgun (WGS) entry which is preliminary data.</text>
</comment>
<dbReference type="PANTHER" id="PTHR47569:SF2">
    <property type="entry name" value="NO-ASSOCIATED PROTEIN 1, CHLOROPLASTIC_MITOCHONDRIAL"/>
    <property type="match status" value="1"/>
</dbReference>
<feature type="domain" description="G" evidence="2">
    <location>
        <begin position="373"/>
        <end position="460"/>
    </location>
</feature>
<accession>A0ABP0LWZ0</accession>
<evidence type="ECO:0000256" key="1">
    <source>
        <dbReference type="SAM" id="MobiDB-lite"/>
    </source>
</evidence>
<sequence length="943" mass="103464">MELIALPRLHTMALSGVAAVVPGERAGPAGPAGLAVRVGRREDHRGYWSPSFGAIDVRSEIPVAHWSPCLTVALLYQLRLHEQRRPRRPSCRVQARARDEELPQGVIEEADEELEALKRRLELKPGPKRLPTTKGVPFAGYKGGPSPEELEAMVEEEVPEPRLASGRYDPHRDDPLTKGIAAMAKTGKKVEHMVCCRGCGIPLQTHDPDNVGYVRFARYLEKWSQRLHRKLLCSRCLQLEQGNLVPVVKETMAEGEVGFGGQVVPAEVLAQQLATIRRRQCLVVYVVDVLDFNGSFIRRIREVVGRNPVIIVGTKIDLLPPKTNMELVNRWLLHLLRKKKLRVLEVQLVSNETGKGINYAVNAIIQHRSGMDVFVVGAANAGKSAFIRRLLDRLEVKFPQGQVEKCERPLVSKTPGTTLGLIQLRAFRRSANSPVFASLFDTPGVHQPNSMQNLLDIKDYNYVQPTRHFAVHTVTPAKDVLAELEASDEPVSEESLKRWLGRSVRYLWGFPNQKPVVAVEVFPPISAMLKLSFVGVHNLAITCEANVPGAGEGGRGYPAPPEEMELSQICYVKTPDALSLDGNVACDLSLTGFGWVAVSFCALTPSAEGRPMERSKVTLRIYGPKRLKVVQNEYPMPVAGLPGVVPAPPEEELEEDSADVLDEEAPRQVLSQPWMEGLGQSVGLMTAAPGGGTGADKDEEAAIEVSTVMPKQPKLIDSDSDLERELGDTIPERRARFSRRPFRPDEDPFELPLGNRDLDDGALPMDDFEEENVSWPLPELALGGGQPSLAPSEEGDPFGDWAELPPAVAASFGASSPGGSSGSSRSSAPTSPQRVMQVEAPQPRERGKKHFWYGMTREEIKEAKAQGSRSPKRSKPEGEGQKSSFIKALEKAKSRKVRQPRGRPKPKESEVGDGDGFAPDAPPPKASPKASQGNVALKRRIVR</sequence>
<feature type="region of interest" description="Disordered" evidence="1">
    <location>
        <begin position="718"/>
        <end position="943"/>
    </location>
</feature>
<dbReference type="InterPro" id="IPR027417">
    <property type="entry name" value="P-loop_NTPase"/>
</dbReference>
<dbReference type="Gene3D" id="3.40.50.300">
    <property type="entry name" value="P-loop containing nucleotide triphosphate hydrolases"/>
    <property type="match status" value="1"/>
</dbReference>
<protein>
    <recommendedName>
        <fullName evidence="2">G domain-containing protein</fullName>
    </recommendedName>
</protein>